<dbReference type="AlphaFoldDB" id="M2Q0F9"/>
<gene>
    <name evidence="1" type="ORF">HMPREF9943_01341</name>
</gene>
<protein>
    <submittedName>
        <fullName evidence="1">Uncharacterized protein</fullName>
    </submittedName>
</protein>
<dbReference type="Proteomes" id="UP000011758">
    <property type="component" value="Unassembled WGS sequence"/>
</dbReference>
<dbReference type="STRING" id="999415.HMPREF9943_01341"/>
<dbReference type="BioCyc" id="ECAT999415-HMP:GTTI-1376-MONOMER"/>
<dbReference type="RefSeq" id="WP_004803337.1">
    <property type="nucleotide sequence ID" value="NZ_AUGJ01000013.1"/>
</dbReference>
<evidence type="ECO:0000313" key="2">
    <source>
        <dbReference type="Proteomes" id="UP000011758"/>
    </source>
</evidence>
<name>M2Q0F9_9FIRM</name>
<organism evidence="1 2">
    <name type="scientific">Eggerthia catenaformis OT 569 = DSM 20559</name>
    <dbReference type="NCBI Taxonomy" id="999415"/>
    <lineage>
        <taxon>Bacteria</taxon>
        <taxon>Bacillati</taxon>
        <taxon>Bacillota</taxon>
        <taxon>Erysipelotrichia</taxon>
        <taxon>Erysipelotrichales</taxon>
        <taxon>Coprobacillaceae</taxon>
        <taxon>Eggerthia</taxon>
    </lineage>
</organism>
<sequence>MQRLYMRFSGIIKDITSKSRNPFIRESEFIGLYGMIDILYSRSSHYTQVFAVFKGATTPYHYIKTTPGILTRDEKGLIYLTTKNHRYVFEVIELYKE</sequence>
<comment type="caution">
    <text evidence="1">The sequence shown here is derived from an EMBL/GenBank/DDBJ whole genome shotgun (WGS) entry which is preliminary data.</text>
</comment>
<reference evidence="1 2" key="1">
    <citation type="submission" date="2013-02" db="EMBL/GenBank/DDBJ databases">
        <title>The Genome Sequence of Lactobacillus catenaformis F0143.</title>
        <authorList>
            <consortium name="The Broad Institute Genome Sequencing Platform"/>
            <person name="Earl A."/>
            <person name="Ward D."/>
            <person name="Feldgarden M."/>
            <person name="Gevers D."/>
            <person name="Izard J."/>
            <person name="Blanton J.M."/>
            <person name="Mathney J."/>
            <person name="Dewhirst F.E."/>
            <person name="Young S.K."/>
            <person name="Zeng Q."/>
            <person name="Gargeya S."/>
            <person name="Fitzgerald M."/>
            <person name="Haas B."/>
            <person name="Abouelleil A."/>
            <person name="Alvarado L."/>
            <person name="Arachchi H.M."/>
            <person name="Berlin A."/>
            <person name="Chapman S.B."/>
            <person name="Gearin G."/>
            <person name="Goldberg J."/>
            <person name="Griggs A."/>
            <person name="Gujja S."/>
            <person name="Hansen M."/>
            <person name="Heiman D."/>
            <person name="Howarth C."/>
            <person name="Larimer J."/>
            <person name="Lui A."/>
            <person name="MacDonald P.J.P."/>
            <person name="McCowen C."/>
            <person name="Montmayeur A."/>
            <person name="Murphy C."/>
            <person name="Neiman D."/>
            <person name="Pearson M."/>
            <person name="Priest M."/>
            <person name="Roberts A."/>
            <person name="Saif S."/>
            <person name="Shea T."/>
            <person name="Sisk P."/>
            <person name="Stolte C."/>
            <person name="Sykes S."/>
            <person name="Wortman J."/>
            <person name="Nusbaum C."/>
            <person name="Birren B."/>
        </authorList>
    </citation>
    <scope>NUCLEOTIDE SEQUENCE [LARGE SCALE GENOMIC DNA]</scope>
    <source>
        <strain evidence="1 2">OT 569</strain>
    </source>
</reference>
<dbReference type="eggNOG" id="ENOG5033C0Q">
    <property type="taxonomic scope" value="Bacteria"/>
</dbReference>
<keyword evidence="2" id="KW-1185">Reference proteome</keyword>
<evidence type="ECO:0000313" key="1">
    <source>
        <dbReference type="EMBL" id="EMD16415.1"/>
    </source>
</evidence>
<dbReference type="OrthoDB" id="1654607at2"/>
<proteinExistence type="predicted"/>
<accession>M2Q0F9</accession>
<dbReference type="EMBL" id="AGEJ01000021">
    <property type="protein sequence ID" value="EMD16415.1"/>
    <property type="molecule type" value="Genomic_DNA"/>
</dbReference>